<protein>
    <submittedName>
        <fullName evidence="4">Hydrolase YxeP</fullName>
        <ecNumber evidence="4">3.-.-.-</ecNumber>
    </submittedName>
</protein>
<dbReference type="EMBL" id="JEMY01000038">
    <property type="protein sequence ID" value="EXI87028.1"/>
    <property type="molecule type" value="Genomic_DNA"/>
</dbReference>
<dbReference type="FunFam" id="3.30.70.360:FF:000001">
    <property type="entry name" value="N-acetyldiaminopimelate deacetylase"/>
    <property type="match status" value="1"/>
</dbReference>
<dbReference type="STRING" id="1454004.AW11_02821"/>
<evidence type="ECO:0000259" key="3">
    <source>
        <dbReference type="Pfam" id="PF07687"/>
    </source>
</evidence>
<dbReference type="GO" id="GO:0046872">
    <property type="term" value="F:metal ion binding"/>
    <property type="evidence" value="ECO:0007669"/>
    <property type="project" value="UniProtKB-KW"/>
</dbReference>
<keyword evidence="2" id="KW-0464">Manganese</keyword>
<dbReference type="GO" id="GO:0050118">
    <property type="term" value="F:N-acetyldiaminopimelate deacetylase activity"/>
    <property type="evidence" value="ECO:0007669"/>
    <property type="project" value="UniProtKB-ARBA"/>
</dbReference>
<dbReference type="InterPro" id="IPR036264">
    <property type="entry name" value="Bact_exopeptidase_dim_dom"/>
</dbReference>
<keyword evidence="2" id="KW-0479">Metal-binding</keyword>
<proteinExistence type="predicted"/>
<sequence length="414" mass="44961">MRAATSKPVWHTLDFPIFLVRLMSLFDIPFVDELAAIRRDIHAHPELAFNELRTADLVARELSSYGLQVHRGLAQTGVVATLRKGSSGRAIGLRADMDALPLLEKNDFSHRSTAAGLMHACGHDGHTAMLLGAARYMAGHVDELDFDGSVHFIFQPAEESEGGAAVMIADGLFEKFPMDAVFGLHNWPGIPVGEMAVMPGPVMAGTCAFEIWVRGHGCHAAMPHQGVDTLVVSSQLVLALQTVVARNVHPCESAVVSVTQMHGGEAWNIIPDDAVLRGTIRSFNGETQVLVERAVERLCTGMASAFGAQISVRFDHRYPATVNSAAESEVCRQVVRDLLGADKLRVDELPSMGAEDFAYMLAEKPGCYVWLGNGPGSGGCTLHNPHYDFNDEILPLGISYWVRLAETWLKRGKA</sequence>
<dbReference type="Proteomes" id="UP000022141">
    <property type="component" value="Unassembled WGS sequence"/>
</dbReference>
<accession>A0A011NWG3</accession>
<evidence type="ECO:0000313" key="5">
    <source>
        <dbReference type="Proteomes" id="UP000022141"/>
    </source>
</evidence>
<dbReference type="PATRIC" id="fig|1454004.3.peg.2916"/>
<dbReference type="GO" id="GO:0019877">
    <property type="term" value="P:diaminopimelate biosynthetic process"/>
    <property type="evidence" value="ECO:0007669"/>
    <property type="project" value="UniProtKB-ARBA"/>
</dbReference>
<feature type="binding site" evidence="2">
    <location>
        <position position="123"/>
    </location>
    <ligand>
        <name>Mn(2+)</name>
        <dbReference type="ChEBI" id="CHEBI:29035"/>
        <label>2</label>
    </ligand>
</feature>
<dbReference type="NCBIfam" id="TIGR01891">
    <property type="entry name" value="amidohydrolases"/>
    <property type="match status" value="1"/>
</dbReference>
<feature type="binding site" evidence="2">
    <location>
        <position position="159"/>
    </location>
    <ligand>
        <name>Mn(2+)</name>
        <dbReference type="ChEBI" id="CHEBI:29035"/>
        <label>2</label>
    </ligand>
</feature>
<dbReference type="InterPro" id="IPR002933">
    <property type="entry name" value="Peptidase_M20"/>
</dbReference>
<dbReference type="AlphaFoldDB" id="A0A011NWG3"/>
<dbReference type="SUPFAM" id="SSF55031">
    <property type="entry name" value="Bacterial exopeptidase dimerisation domain"/>
    <property type="match status" value="1"/>
</dbReference>
<dbReference type="CDD" id="cd05666">
    <property type="entry name" value="M20_Acy1-like"/>
    <property type="match status" value="1"/>
</dbReference>
<comment type="cofactor">
    <cofactor evidence="2">
        <name>Mn(2+)</name>
        <dbReference type="ChEBI" id="CHEBI:29035"/>
    </cofactor>
    <text evidence="2">The Mn(2+) ion enhances activity.</text>
</comment>
<feature type="binding site" evidence="2">
    <location>
        <position position="185"/>
    </location>
    <ligand>
        <name>Mn(2+)</name>
        <dbReference type="ChEBI" id="CHEBI:29035"/>
        <label>2</label>
    </ligand>
</feature>
<dbReference type="EC" id="3.-.-.-" evidence="4"/>
<feature type="domain" description="Peptidase M20 dimerisation" evidence="3">
    <location>
        <begin position="205"/>
        <end position="298"/>
    </location>
</feature>
<organism evidence="4 5">
    <name type="scientific">Accumulibacter regalis</name>
    <dbReference type="NCBI Taxonomy" id="522306"/>
    <lineage>
        <taxon>Bacteria</taxon>
        <taxon>Pseudomonadati</taxon>
        <taxon>Pseudomonadota</taxon>
        <taxon>Betaproteobacteria</taxon>
        <taxon>Candidatus Accumulibacter</taxon>
    </lineage>
</organism>
<gene>
    <name evidence="4" type="primary">yxeP</name>
    <name evidence="4" type="ORF">AW11_02821</name>
</gene>
<dbReference type="PIRSF" id="PIRSF005962">
    <property type="entry name" value="Pept_M20D_amidohydro"/>
    <property type="match status" value="1"/>
</dbReference>
<evidence type="ECO:0000313" key="4">
    <source>
        <dbReference type="EMBL" id="EXI87028.1"/>
    </source>
</evidence>
<keyword evidence="5" id="KW-1185">Reference proteome</keyword>
<feature type="binding site" evidence="2">
    <location>
        <position position="121"/>
    </location>
    <ligand>
        <name>Mn(2+)</name>
        <dbReference type="ChEBI" id="CHEBI:29035"/>
        <label>2</label>
    </ligand>
</feature>
<dbReference type="Pfam" id="PF07687">
    <property type="entry name" value="M20_dimer"/>
    <property type="match status" value="1"/>
</dbReference>
<dbReference type="InterPro" id="IPR011650">
    <property type="entry name" value="Peptidase_M20_dimer"/>
</dbReference>
<dbReference type="eggNOG" id="COG1473">
    <property type="taxonomic scope" value="Bacteria"/>
</dbReference>
<dbReference type="PANTHER" id="PTHR11014">
    <property type="entry name" value="PEPTIDASE M20 FAMILY MEMBER"/>
    <property type="match status" value="1"/>
</dbReference>
<name>A0A011NWG3_ACCRE</name>
<comment type="caution">
    <text evidence="4">The sequence shown here is derived from an EMBL/GenBank/DDBJ whole genome shotgun (WGS) entry which is preliminary data.</text>
</comment>
<feature type="binding site" evidence="2">
    <location>
        <position position="383"/>
    </location>
    <ligand>
        <name>Mn(2+)</name>
        <dbReference type="ChEBI" id="CHEBI:29035"/>
        <label>2</label>
    </ligand>
</feature>
<dbReference type="Gene3D" id="3.40.630.10">
    <property type="entry name" value="Zn peptidases"/>
    <property type="match status" value="1"/>
</dbReference>
<dbReference type="InterPro" id="IPR017439">
    <property type="entry name" value="Amidohydrolase"/>
</dbReference>
<keyword evidence="1 4" id="KW-0378">Hydrolase</keyword>
<dbReference type="Pfam" id="PF01546">
    <property type="entry name" value="Peptidase_M20"/>
    <property type="match status" value="1"/>
</dbReference>
<dbReference type="PANTHER" id="PTHR11014:SF63">
    <property type="entry name" value="METALLOPEPTIDASE, PUTATIVE (AFU_ORTHOLOGUE AFUA_6G09600)-RELATED"/>
    <property type="match status" value="1"/>
</dbReference>
<dbReference type="SUPFAM" id="SSF53187">
    <property type="entry name" value="Zn-dependent exopeptidases"/>
    <property type="match status" value="1"/>
</dbReference>
<dbReference type="Gene3D" id="3.30.70.360">
    <property type="match status" value="1"/>
</dbReference>
<reference evidence="4" key="1">
    <citation type="submission" date="2014-02" db="EMBL/GenBank/DDBJ databases">
        <title>Expanding our view of genomic diversity in Candidatus Accumulibacter clades.</title>
        <authorList>
            <person name="Skennerton C.T."/>
            <person name="Barr J.J."/>
            <person name="Slater F.R."/>
            <person name="Bond P.L."/>
            <person name="Tyson G.W."/>
        </authorList>
    </citation>
    <scope>NUCLEOTIDE SEQUENCE [LARGE SCALE GENOMIC DNA]</scope>
</reference>
<evidence type="ECO:0000256" key="2">
    <source>
        <dbReference type="PIRSR" id="PIRSR005962-1"/>
    </source>
</evidence>
<evidence type="ECO:0000256" key="1">
    <source>
        <dbReference type="ARBA" id="ARBA00022801"/>
    </source>
</evidence>